<dbReference type="Proteomes" id="UP000447873">
    <property type="component" value="Unassembled WGS sequence"/>
</dbReference>
<evidence type="ECO:0000313" key="3">
    <source>
        <dbReference type="Proteomes" id="UP000447873"/>
    </source>
</evidence>
<protein>
    <submittedName>
        <fullName evidence="2">Uncharacterized protein</fullName>
    </submittedName>
</protein>
<dbReference type="AlphaFoldDB" id="A0A8H3YJI5"/>
<feature type="region of interest" description="Disordered" evidence="1">
    <location>
        <begin position="75"/>
        <end position="120"/>
    </location>
</feature>
<name>A0A8H3YJI5_VENIN</name>
<sequence length="120" mass="13445">MKIAKVTKAPIIILEEKVDLLATKEAGEVEGYDLILHEQRLLNAREEYDQVIAGARKFLEGILLYTNESYKAPKKFGQDSSDEELLDTPSSRPAKKAKLAKLSDSNKEEIAEDEPLEEPS</sequence>
<proteinExistence type="predicted"/>
<dbReference type="EMBL" id="WNWS01000998">
    <property type="protein sequence ID" value="KAE9962724.1"/>
    <property type="molecule type" value="Genomic_DNA"/>
</dbReference>
<feature type="compositionally biased region" description="Acidic residues" evidence="1">
    <location>
        <begin position="110"/>
        <end position="120"/>
    </location>
</feature>
<gene>
    <name evidence="2" type="ORF">EG328_012098</name>
</gene>
<evidence type="ECO:0000313" key="2">
    <source>
        <dbReference type="EMBL" id="KAE9962724.1"/>
    </source>
</evidence>
<evidence type="ECO:0000256" key="1">
    <source>
        <dbReference type="SAM" id="MobiDB-lite"/>
    </source>
</evidence>
<comment type="caution">
    <text evidence="2">The sequence shown here is derived from an EMBL/GenBank/DDBJ whole genome shotgun (WGS) entry which is preliminary data.</text>
</comment>
<accession>A0A8H3YJI5</accession>
<organism evidence="2 3">
    <name type="scientific">Venturia inaequalis</name>
    <name type="common">Apple scab fungus</name>
    <dbReference type="NCBI Taxonomy" id="5025"/>
    <lineage>
        <taxon>Eukaryota</taxon>
        <taxon>Fungi</taxon>
        <taxon>Dikarya</taxon>
        <taxon>Ascomycota</taxon>
        <taxon>Pezizomycotina</taxon>
        <taxon>Dothideomycetes</taxon>
        <taxon>Pleosporomycetidae</taxon>
        <taxon>Venturiales</taxon>
        <taxon>Venturiaceae</taxon>
        <taxon>Venturia</taxon>
    </lineage>
</organism>
<reference evidence="2 3" key="1">
    <citation type="submission" date="2018-12" db="EMBL/GenBank/DDBJ databases">
        <title>Venturia inaequalis Genome Resource.</title>
        <authorList>
            <person name="Lichtner F.J."/>
        </authorList>
    </citation>
    <scope>NUCLEOTIDE SEQUENCE [LARGE SCALE GENOMIC DNA]</scope>
    <source>
        <strain evidence="2 3">120213</strain>
    </source>
</reference>